<accession>A0ABX0AJY7</accession>
<name>A0ABX0AJY7_9GAMM</name>
<gene>
    <name evidence="2" type="ORF">DT603_13335</name>
</gene>
<dbReference type="Proteomes" id="UP001429354">
    <property type="component" value="Unassembled WGS sequence"/>
</dbReference>
<comment type="caution">
    <text evidence="2">The sequence shown here is derived from an EMBL/GenBank/DDBJ whole genome shotgun (WGS) entry which is preliminary data.</text>
</comment>
<reference evidence="2 3" key="1">
    <citation type="submission" date="2018-07" db="EMBL/GenBank/DDBJ databases">
        <title>Whole genome Sequencing of Pseudoxanthomonas gei KCTC 32298 (T).</title>
        <authorList>
            <person name="Kumar S."/>
            <person name="Bansal K."/>
            <person name="Kaur A."/>
            <person name="Patil P."/>
            <person name="Sharma S."/>
            <person name="Patil P.B."/>
        </authorList>
    </citation>
    <scope>NUCLEOTIDE SEQUENCE [LARGE SCALE GENOMIC DNA]</scope>
    <source>
        <strain evidence="2 3">KCTC 32298</strain>
    </source>
</reference>
<protein>
    <submittedName>
        <fullName evidence="2">Uncharacterized protein</fullName>
    </submittedName>
</protein>
<proteinExistence type="predicted"/>
<dbReference type="RefSeq" id="WP_162350477.1">
    <property type="nucleotide sequence ID" value="NZ_QOVG01000009.1"/>
</dbReference>
<evidence type="ECO:0000313" key="2">
    <source>
        <dbReference type="EMBL" id="NDK39821.1"/>
    </source>
</evidence>
<feature type="compositionally biased region" description="Pro residues" evidence="1">
    <location>
        <begin position="45"/>
        <end position="71"/>
    </location>
</feature>
<evidence type="ECO:0000313" key="3">
    <source>
        <dbReference type="Proteomes" id="UP001429354"/>
    </source>
</evidence>
<keyword evidence="3" id="KW-1185">Reference proteome</keyword>
<sequence>MQLVQSPNTSRWAQSPNPGQDPAQPPVPTGPGPGEVPSPARDIPPGQPTDPVPNQPIDIPPYQPTDPIRPS</sequence>
<feature type="compositionally biased region" description="Pro residues" evidence="1">
    <location>
        <begin position="23"/>
        <end position="36"/>
    </location>
</feature>
<feature type="compositionally biased region" description="Polar residues" evidence="1">
    <location>
        <begin position="1"/>
        <end position="18"/>
    </location>
</feature>
<organism evidence="2 3">
    <name type="scientific">Pseudoxanthomonas gei</name>
    <dbReference type="NCBI Taxonomy" id="1383030"/>
    <lineage>
        <taxon>Bacteria</taxon>
        <taxon>Pseudomonadati</taxon>
        <taxon>Pseudomonadota</taxon>
        <taxon>Gammaproteobacteria</taxon>
        <taxon>Lysobacterales</taxon>
        <taxon>Lysobacteraceae</taxon>
        <taxon>Pseudoxanthomonas</taxon>
    </lineage>
</organism>
<evidence type="ECO:0000256" key="1">
    <source>
        <dbReference type="SAM" id="MobiDB-lite"/>
    </source>
</evidence>
<feature type="region of interest" description="Disordered" evidence="1">
    <location>
        <begin position="1"/>
        <end position="71"/>
    </location>
</feature>
<dbReference type="EMBL" id="QOVG01000009">
    <property type="protein sequence ID" value="NDK39821.1"/>
    <property type="molecule type" value="Genomic_DNA"/>
</dbReference>